<dbReference type="AlphaFoldDB" id="A0A1E5T1K1"/>
<dbReference type="PANTHER" id="PTHR23531:SF1">
    <property type="entry name" value="QUINOLENE RESISTANCE PROTEIN NORA"/>
    <property type="match status" value="1"/>
</dbReference>
<evidence type="ECO:0000256" key="1">
    <source>
        <dbReference type="ARBA" id="ARBA00022692"/>
    </source>
</evidence>
<feature type="transmembrane region" description="Helical" evidence="4">
    <location>
        <begin position="357"/>
        <end position="379"/>
    </location>
</feature>
<evidence type="ECO:0000313" key="6">
    <source>
        <dbReference type="EMBL" id="OEK05241.1"/>
    </source>
</evidence>
<evidence type="ECO:0000259" key="5">
    <source>
        <dbReference type="PROSITE" id="PS50850"/>
    </source>
</evidence>
<evidence type="ECO:0000256" key="2">
    <source>
        <dbReference type="ARBA" id="ARBA00022989"/>
    </source>
</evidence>
<evidence type="ECO:0000256" key="4">
    <source>
        <dbReference type="SAM" id="Phobius"/>
    </source>
</evidence>
<evidence type="ECO:0000256" key="3">
    <source>
        <dbReference type="ARBA" id="ARBA00023136"/>
    </source>
</evidence>
<organism evidence="6 7">
    <name type="scientific">Roseivirga misakiensis</name>
    <dbReference type="NCBI Taxonomy" id="1563681"/>
    <lineage>
        <taxon>Bacteria</taxon>
        <taxon>Pseudomonadati</taxon>
        <taxon>Bacteroidota</taxon>
        <taxon>Cytophagia</taxon>
        <taxon>Cytophagales</taxon>
        <taxon>Roseivirgaceae</taxon>
        <taxon>Roseivirga</taxon>
    </lineage>
</organism>
<feature type="transmembrane region" description="Helical" evidence="4">
    <location>
        <begin position="331"/>
        <end position="351"/>
    </location>
</feature>
<feature type="transmembrane region" description="Helical" evidence="4">
    <location>
        <begin position="241"/>
        <end position="259"/>
    </location>
</feature>
<feature type="transmembrane region" description="Helical" evidence="4">
    <location>
        <begin position="168"/>
        <end position="188"/>
    </location>
</feature>
<dbReference type="Gene3D" id="1.20.1250.20">
    <property type="entry name" value="MFS general substrate transporter like domains"/>
    <property type="match status" value="1"/>
</dbReference>
<dbReference type="EMBL" id="MDGQ01000005">
    <property type="protein sequence ID" value="OEK05241.1"/>
    <property type="molecule type" value="Genomic_DNA"/>
</dbReference>
<keyword evidence="2 4" id="KW-1133">Transmembrane helix</keyword>
<dbReference type="PANTHER" id="PTHR23531">
    <property type="entry name" value="QUINOLENE RESISTANCE PROTEIN NORA"/>
    <property type="match status" value="1"/>
</dbReference>
<dbReference type="InterPro" id="IPR020846">
    <property type="entry name" value="MFS_dom"/>
</dbReference>
<feature type="transmembrane region" description="Helical" evidence="4">
    <location>
        <begin position="208"/>
        <end position="229"/>
    </location>
</feature>
<gene>
    <name evidence="6" type="ORF">BFP71_17720</name>
</gene>
<dbReference type="STRING" id="1563681.BFP71_17720"/>
<feature type="domain" description="Major facilitator superfamily (MFS) profile" evidence="5">
    <location>
        <begin position="12"/>
        <end position="383"/>
    </location>
</feature>
<proteinExistence type="predicted"/>
<protein>
    <recommendedName>
        <fullName evidence="5">Major facilitator superfamily (MFS) profile domain-containing protein</fullName>
    </recommendedName>
</protein>
<dbReference type="CDD" id="cd17489">
    <property type="entry name" value="MFS_YfcJ_like"/>
    <property type="match status" value="1"/>
</dbReference>
<keyword evidence="7" id="KW-1185">Reference proteome</keyword>
<dbReference type="Proteomes" id="UP000095552">
    <property type="component" value="Unassembled WGS sequence"/>
</dbReference>
<reference evidence="6 7" key="1">
    <citation type="submission" date="2016-08" db="EMBL/GenBank/DDBJ databases">
        <title>Draft genome of Fabibacter sp. strain SK-8.</title>
        <authorList>
            <person name="Wong S.-K."/>
            <person name="Hamasaki K."/>
            <person name="Yoshizawa S."/>
        </authorList>
    </citation>
    <scope>NUCLEOTIDE SEQUENCE [LARGE SCALE GENOMIC DNA]</scope>
    <source>
        <strain evidence="6 7">SK-8</strain>
    </source>
</reference>
<feature type="transmembrane region" description="Helical" evidence="4">
    <location>
        <begin position="51"/>
        <end position="67"/>
    </location>
</feature>
<dbReference type="InterPro" id="IPR036259">
    <property type="entry name" value="MFS_trans_sf"/>
</dbReference>
<feature type="transmembrane region" description="Helical" evidence="4">
    <location>
        <begin position="137"/>
        <end position="156"/>
    </location>
</feature>
<dbReference type="RefSeq" id="WP_069836745.1">
    <property type="nucleotide sequence ID" value="NZ_MDGQ01000005.1"/>
</dbReference>
<sequence>MGLRTNKIFTGDFTLHFISYFLMATAFYFLLPTLPVYAVNALGANNNQVGYIIGVYALSALIIRPFCGYALDAFGRRSVYLWALAIFTVLMGLYHFSSTFFILLLIRGLHGFAWGTITTGGSTIAADLIPENRRGEGIGYFGLAMTLAIALAPYGGDQIMGQNNFSNLFTIAFIVSIASLILALMIKVPKIKTGETKISVGKMFDKRVNRIAIVMMTGAFPYAAIISFIRIYSDELGLKQGALFFIFMAIGVAIARLCVGKIMDKHGPSLLVTIGLLVTVAGLIWLSYIDSFWPFMMVGVLVGIGNGIIMPTVQTMALNMVPLERRGAANATFFSAVDLGIGSGSIVLGYVAEFYGISTMFLICGFILLFPLVFFFLFVRKHYYQHVEILKKSQSNA</sequence>
<dbReference type="InterPro" id="IPR011701">
    <property type="entry name" value="MFS"/>
</dbReference>
<dbReference type="GO" id="GO:0022857">
    <property type="term" value="F:transmembrane transporter activity"/>
    <property type="evidence" value="ECO:0007669"/>
    <property type="project" value="InterPro"/>
</dbReference>
<evidence type="ECO:0000313" key="7">
    <source>
        <dbReference type="Proteomes" id="UP000095552"/>
    </source>
</evidence>
<dbReference type="PROSITE" id="PS50850">
    <property type="entry name" value="MFS"/>
    <property type="match status" value="1"/>
</dbReference>
<name>A0A1E5T1K1_9BACT</name>
<comment type="caution">
    <text evidence="6">The sequence shown here is derived from an EMBL/GenBank/DDBJ whole genome shotgun (WGS) entry which is preliminary data.</text>
</comment>
<dbReference type="SUPFAM" id="SSF103473">
    <property type="entry name" value="MFS general substrate transporter"/>
    <property type="match status" value="1"/>
</dbReference>
<feature type="transmembrane region" description="Helical" evidence="4">
    <location>
        <begin position="112"/>
        <end position="130"/>
    </location>
</feature>
<feature type="transmembrane region" description="Helical" evidence="4">
    <location>
        <begin position="271"/>
        <end position="289"/>
    </location>
</feature>
<feature type="transmembrane region" description="Helical" evidence="4">
    <location>
        <begin position="295"/>
        <end position="319"/>
    </location>
</feature>
<feature type="transmembrane region" description="Helical" evidence="4">
    <location>
        <begin position="79"/>
        <end position="106"/>
    </location>
</feature>
<dbReference type="Pfam" id="PF07690">
    <property type="entry name" value="MFS_1"/>
    <property type="match status" value="1"/>
</dbReference>
<feature type="transmembrane region" description="Helical" evidence="4">
    <location>
        <begin position="12"/>
        <end position="31"/>
    </location>
</feature>
<keyword evidence="3 4" id="KW-0472">Membrane</keyword>
<keyword evidence="1 4" id="KW-0812">Transmembrane</keyword>
<dbReference type="InterPro" id="IPR052714">
    <property type="entry name" value="MFS_Exporter"/>
</dbReference>
<accession>A0A1E5T1K1</accession>